<organism evidence="5 6">
    <name type="scientific">Silvimonas terrae</name>
    <dbReference type="NCBI Taxonomy" id="300266"/>
    <lineage>
        <taxon>Bacteria</taxon>
        <taxon>Pseudomonadati</taxon>
        <taxon>Pseudomonadota</taxon>
        <taxon>Betaproteobacteria</taxon>
        <taxon>Neisseriales</taxon>
        <taxon>Chitinibacteraceae</taxon>
        <taxon>Silvimonas</taxon>
    </lineage>
</organism>
<proteinExistence type="predicted"/>
<dbReference type="AlphaFoldDB" id="A0A840RIY1"/>
<evidence type="ECO:0000256" key="1">
    <source>
        <dbReference type="ARBA" id="ARBA00004370"/>
    </source>
</evidence>
<dbReference type="Pfam" id="PF05433">
    <property type="entry name" value="Rick_17kDa_Anti"/>
    <property type="match status" value="1"/>
</dbReference>
<feature type="chain" id="PRO_5032991539" evidence="3">
    <location>
        <begin position="20"/>
        <end position="227"/>
    </location>
</feature>
<keyword evidence="2" id="KW-0472">Membrane</keyword>
<dbReference type="GO" id="GO:0019867">
    <property type="term" value="C:outer membrane"/>
    <property type="evidence" value="ECO:0007669"/>
    <property type="project" value="InterPro"/>
</dbReference>
<dbReference type="InterPro" id="IPR008816">
    <property type="entry name" value="Gly_zipper_2TM_dom"/>
</dbReference>
<evidence type="ECO:0000256" key="3">
    <source>
        <dbReference type="SAM" id="SignalP"/>
    </source>
</evidence>
<gene>
    <name evidence="5" type="ORF">HNQ50_003171</name>
</gene>
<keyword evidence="6" id="KW-1185">Reference proteome</keyword>
<sequence length="227" mass="23945">MKKVVLLISFAGMAGLAQAAEYGRVINTTPVVQQVSVPQQQCWDEQVQVQQPRTYGGALLGGIFGGLLGNTVGHGNGNVAATAAGAVVGALAGDSIANQNAGVSTQNVRRCSTTQTMQQRTVGYDVTYEYAGQRYTTRMAYDPGREVPITIGVDGGSAAPQAPVTTATTTYVDQPQTVVVQQPQVVYQTAPVVVAAPLIYPALSINYGYYRGWGGGWGYRGGGYWHH</sequence>
<evidence type="ECO:0000313" key="6">
    <source>
        <dbReference type="Proteomes" id="UP000543030"/>
    </source>
</evidence>
<evidence type="ECO:0000256" key="2">
    <source>
        <dbReference type="ARBA" id="ARBA00023136"/>
    </source>
</evidence>
<comment type="caution">
    <text evidence="5">The sequence shown here is derived from an EMBL/GenBank/DDBJ whole genome shotgun (WGS) entry which is preliminary data.</text>
</comment>
<dbReference type="NCBIfam" id="NF008437">
    <property type="entry name" value="PRK11280.1"/>
    <property type="match status" value="1"/>
</dbReference>
<feature type="signal peptide" evidence="3">
    <location>
        <begin position="1"/>
        <end position="19"/>
    </location>
</feature>
<dbReference type="PANTHER" id="PTHR35603">
    <property type="match status" value="1"/>
</dbReference>
<dbReference type="Proteomes" id="UP000543030">
    <property type="component" value="Unassembled WGS sequence"/>
</dbReference>
<accession>A0A840RIY1</accession>
<feature type="domain" description="Glycine zipper 2TM" evidence="4">
    <location>
        <begin position="56"/>
        <end position="96"/>
    </location>
</feature>
<dbReference type="RefSeq" id="WP_184102093.1">
    <property type="nucleotide sequence ID" value="NZ_JACHHN010000006.1"/>
</dbReference>
<dbReference type="InterPro" id="IPR051407">
    <property type="entry name" value="Bact_OM_lipoprot/Surf_antigen"/>
</dbReference>
<evidence type="ECO:0000313" key="5">
    <source>
        <dbReference type="EMBL" id="MBB5192430.1"/>
    </source>
</evidence>
<comment type="subcellular location">
    <subcellularLocation>
        <location evidence="1">Membrane</location>
    </subcellularLocation>
</comment>
<protein>
    <submittedName>
        <fullName evidence="5">Uncharacterized protein YcfJ</fullName>
    </submittedName>
</protein>
<name>A0A840RIY1_9NEIS</name>
<evidence type="ECO:0000259" key="4">
    <source>
        <dbReference type="Pfam" id="PF05433"/>
    </source>
</evidence>
<dbReference type="EMBL" id="JACHHN010000006">
    <property type="protein sequence ID" value="MBB5192430.1"/>
    <property type="molecule type" value="Genomic_DNA"/>
</dbReference>
<dbReference type="PANTHER" id="PTHR35603:SF2">
    <property type="entry name" value="OUTER MEMBRANE LIPOPROTEIN"/>
    <property type="match status" value="1"/>
</dbReference>
<reference evidence="5 6" key="1">
    <citation type="submission" date="2020-08" db="EMBL/GenBank/DDBJ databases">
        <title>Genomic Encyclopedia of Type Strains, Phase IV (KMG-IV): sequencing the most valuable type-strain genomes for metagenomic binning, comparative biology and taxonomic classification.</title>
        <authorList>
            <person name="Goeker M."/>
        </authorList>
    </citation>
    <scope>NUCLEOTIDE SEQUENCE [LARGE SCALE GENOMIC DNA]</scope>
    <source>
        <strain evidence="5 6">DSM 18233</strain>
    </source>
</reference>
<keyword evidence="3" id="KW-0732">Signal</keyword>